<keyword evidence="3" id="KW-1185">Reference proteome</keyword>
<organism evidence="2 3">
    <name type="scientific">Colletotrichum sidae</name>
    <dbReference type="NCBI Taxonomy" id="1347389"/>
    <lineage>
        <taxon>Eukaryota</taxon>
        <taxon>Fungi</taxon>
        <taxon>Dikarya</taxon>
        <taxon>Ascomycota</taxon>
        <taxon>Pezizomycotina</taxon>
        <taxon>Sordariomycetes</taxon>
        <taxon>Hypocreomycetidae</taxon>
        <taxon>Glomerellales</taxon>
        <taxon>Glomerellaceae</taxon>
        <taxon>Colletotrichum</taxon>
        <taxon>Colletotrichum orbiculare species complex</taxon>
    </lineage>
</organism>
<proteinExistence type="predicted"/>
<dbReference type="EMBL" id="QAPF01000102">
    <property type="protein sequence ID" value="TEA16722.1"/>
    <property type="molecule type" value="Genomic_DNA"/>
</dbReference>
<dbReference type="AlphaFoldDB" id="A0A4R8TFD1"/>
<name>A0A4R8TFD1_9PEZI</name>
<reference evidence="2 3" key="1">
    <citation type="submission" date="2018-11" db="EMBL/GenBank/DDBJ databases">
        <title>Genome sequence and assembly of Colletotrichum sidae.</title>
        <authorList>
            <person name="Gan P."/>
            <person name="Shirasu K."/>
        </authorList>
    </citation>
    <scope>NUCLEOTIDE SEQUENCE [LARGE SCALE GENOMIC DNA]</scope>
    <source>
        <strain evidence="2 3">CBS 518.97</strain>
    </source>
</reference>
<evidence type="ECO:0000313" key="2">
    <source>
        <dbReference type="EMBL" id="TEA16722.1"/>
    </source>
</evidence>
<comment type="caution">
    <text evidence="2">The sequence shown here is derived from an EMBL/GenBank/DDBJ whole genome shotgun (WGS) entry which is preliminary data.</text>
</comment>
<protein>
    <submittedName>
        <fullName evidence="2">Uncharacterized protein</fullName>
    </submittedName>
</protein>
<evidence type="ECO:0000313" key="3">
    <source>
        <dbReference type="Proteomes" id="UP000295604"/>
    </source>
</evidence>
<sequence length="183" mass="20343">MFFLVILCLCSCIATAAADKYTITYGNEKYICHTTFDLAVTVGRYPSPVYATTIRAYCVFMHEEGVGTFYLPISASRNPQAVNMIADLLGPANELGHYGVQIIVRQPVVTFASQFQIPAFSPRFAMYFDSRETLLGPCEYQQTALQLVPGDGAQIQPSRCPFGTPEVGRLGRWFSCFISCSRY</sequence>
<evidence type="ECO:0000256" key="1">
    <source>
        <dbReference type="SAM" id="SignalP"/>
    </source>
</evidence>
<dbReference type="Proteomes" id="UP000295604">
    <property type="component" value="Unassembled WGS sequence"/>
</dbReference>
<accession>A0A4R8TFD1</accession>
<feature type="signal peptide" evidence="1">
    <location>
        <begin position="1"/>
        <end position="18"/>
    </location>
</feature>
<feature type="chain" id="PRO_5020597522" evidence="1">
    <location>
        <begin position="19"/>
        <end position="183"/>
    </location>
</feature>
<gene>
    <name evidence="2" type="ORF">C8034_v000939</name>
</gene>
<keyword evidence="1" id="KW-0732">Signal</keyword>